<reference evidence="4 5" key="1">
    <citation type="submission" date="2020-02" db="EMBL/GenBank/DDBJ databases">
        <title>Sequencing the genomes of 1000 actinobacteria strains.</title>
        <authorList>
            <person name="Klenk H.-P."/>
        </authorList>
    </citation>
    <scope>NUCLEOTIDE SEQUENCE [LARGE SCALE GENOMIC DNA]</scope>
    <source>
        <strain evidence="4 5">DSM 19609</strain>
    </source>
</reference>
<dbReference type="RefSeq" id="WP_167171581.1">
    <property type="nucleotide sequence ID" value="NZ_BAAAOO010000006.1"/>
</dbReference>
<keyword evidence="4" id="KW-0723">Serine/threonine-protein kinase</keyword>
<dbReference type="Gene3D" id="3.30.200.20">
    <property type="entry name" value="Phosphorylase Kinase, domain 1"/>
    <property type="match status" value="1"/>
</dbReference>
<proteinExistence type="predicted"/>
<dbReference type="SUPFAM" id="SSF56112">
    <property type="entry name" value="Protein kinase-like (PK-like)"/>
    <property type="match status" value="1"/>
</dbReference>
<dbReference type="InterPro" id="IPR000719">
    <property type="entry name" value="Prot_kinase_dom"/>
</dbReference>
<protein>
    <submittedName>
        <fullName evidence="4">Serine/threonine protein kinase</fullName>
    </submittedName>
</protein>
<evidence type="ECO:0000256" key="2">
    <source>
        <dbReference type="SAM" id="MobiDB-lite"/>
    </source>
</evidence>
<evidence type="ECO:0000256" key="1">
    <source>
        <dbReference type="ARBA" id="ARBA00023170"/>
    </source>
</evidence>
<feature type="region of interest" description="Disordered" evidence="2">
    <location>
        <begin position="347"/>
        <end position="413"/>
    </location>
</feature>
<dbReference type="SMART" id="SM00220">
    <property type="entry name" value="S_TKc"/>
    <property type="match status" value="1"/>
</dbReference>
<dbReference type="Gene3D" id="2.60.120.260">
    <property type="entry name" value="Galactose-binding domain-like"/>
    <property type="match status" value="1"/>
</dbReference>
<sequence>MGDSYATDPTGRLELSQVSAGLILSGRYRLDALLAHSRNVMTWRAIDQVLSRPVLIHLLEPEDPRLGTVFQAAREAATVTDSRFLRVLDALEAHGQEPWSFVVCEYAIGDSVQQLLTDGHLSTPQAAFIVSQVAQALAPLHARGLFHLRISPDSVIITGNGNVKIVGLLVDAALRPEAGESELDWVKREAIDMRGLGALLYACLTARWPVPPTEPQRVHWGLPPAPLLGLPPMPGGPNEQMWPAPNELERSVDPQVSSVAMAALRPGLGIAGPSLRTADDLVDALDSVVDRLDAEESLEHLVLTHNGEVPSPLPPAVLPGADEDDRPTQNLQNTHVVSMDDIPTAAMAAVPPDDAGPGTPGQGRYGAMPASASNPYTNRPGTDPYASRPAADPYADRPTPVPAPPRQRPQKVSAGTLGRRWLLVLAAFVVISLVVLQVRGCAQQDDSSVAPTEQASSTTVPTDVAIVDAFDFDPTADGGDANENAEDVPLAVDGDPSTVWHTLTYYNNPAFGGLKPGAGIVLDLGEPTLVSHVSLVLANEPSQLQLMVPAEADADQPPMDTVDQWEVIASDAAAGTDTTLTPDSPVETRWVMVYFTGLPAVASAQYRSGIAEVTVND</sequence>
<keyword evidence="4" id="KW-0808">Transferase</keyword>
<name>A0ABX0SJW9_9ACTN</name>
<dbReference type="Gene3D" id="1.10.510.10">
    <property type="entry name" value="Transferase(Phosphotransferase) domain 1"/>
    <property type="match status" value="1"/>
</dbReference>
<dbReference type="InterPro" id="IPR011009">
    <property type="entry name" value="Kinase-like_dom_sf"/>
</dbReference>
<feature type="compositionally biased region" description="Polar residues" evidence="2">
    <location>
        <begin position="371"/>
        <end position="380"/>
    </location>
</feature>
<comment type="caution">
    <text evidence="4">The sequence shown here is derived from an EMBL/GenBank/DDBJ whole genome shotgun (WGS) entry which is preliminary data.</text>
</comment>
<gene>
    <name evidence="4" type="ORF">FB473_003375</name>
</gene>
<dbReference type="Proteomes" id="UP000749311">
    <property type="component" value="Unassembled WGS sequence"/>
</dbReference>
<feature type="domain" description="Protein kinase" evidence="3">
    <location>
        <begin position="28"/>
        <end position="303"/>
    </location>
</feature>
<dbReference type="EMBL" id="JAAMOZ010000004">
    <property type="protein sequence ID" value="NIH58678.1"/>
    <property type="molecule type" value="Genomic_DNA"/>
</dbReference>
<dbReference type="GO" id="GO:0004674">
    <property type="term" value="F:protein serine/threonine kinase activity"/>
    <property type="evidence" value="ECO:0007669"/>
    <property type="project" value="UniProtKB-KW"/>
</dbReference>
<keyword evidence="4" id="KW-0418">Kinase</keyword>
<keyword evidence="5" id="KW-1185">Reference proteome</keyword>
<dbReference type="PROSITE" id="PS50011">
    <property type="entry name" value="PROTEIN_KINASE_DOM"/>
    <property type="match status" value="1"/>
</dbReference>
<accession>A0ABX0SJW9</accession>
<dbReference type="CDD" id="cd13973">
    <property type="entry name" value="PK_MviN-like"/>
    <property type="match status" value="1"/>
</dbReference>
<dbReference type="SUPFAM" id="SSF49785">
    <property type="entry name" value="Galactose-binding domain-like"/>
    <property type="match status" value="1"/>
</dbReference>
<evidence type="ECO:0000313" key="5">
    <source>
        <dbReference type="Proteomes" id="UP000749311"/>
    </source>
</evidence>
<evidence type="ECO:0000259" key="3">
    <source>
        <dbReference type="PROSITE" id="PS50011"/>
    </source>
</evidence>
<organism evidence="4 5">
    <name type="scientific">Brooklawnia cerclae</name>
    <dbReference type="NCBI Taxonomy" id="349934"/>
    <lineage>
        <taxon>Bacteria</taxon>
        <taxon>Bacillati</taxon>
        <taxon>Actinomycetota</taxon>
        <taxon>Actinomycetes</taxon>
        <taxon>Propionibacteriales</taxon>
        <taxon>Propionibacteriaceae</taxon>
        <taxon>Brooklawnia</taxon>
    </lineage>
</organism>
<dbReference type="InterPro" id="IPR008979">
    <property type="entry name" value="Galactose-bd-like_sf"/>
</dbReference>
<keyword evidence="1" id="KW-0675">Receptor</keyword>
<evidence type="ECO:0000313" key="4">
    <source>
        <dbReference type="EMBL" id="NIH58678.1"/>
    </source>
</evidence>